<proteinExistence type="predicted"/>
<keyword evidence="3 5" id="KW-1133">Transmembrane helix</keyword>
<dbReference type="AlphaFoldDB" id="A0A3D8VE62"/>
<feature type="transmembrane region" description="Helical" evidence="5">
    <location>
        <begin position="23"/>
        <end position="56"/>
    </location>
</feature>
<evidence type="ECO:0000313" key="6">
    <source>
        <dbReference type="EMBL" id="RDY67704.1"/>
    </source>
</evidence>
<dbReference type="InterPro" id="IPR051423">
    <property type="entry name" value="CD225/Dispanin"/>
</dbReference>
<evidence type="ECO:0000256" key="2">
    <source>
        <dbReference type="ARBA" id="ARBA00022692"/>
    </source>
</evidence>
<evidence type="ECO:0000256" key="3">
    <source>
        <dbReference type="ARBA" id="ARBA00022989"/>
    </source>
</evidence>
<name>A0A3D8VE62_9GAMM</name>
<dbReference type="RefSeq" id="WP_115841827.1">
    <property type="nucleotide sequence ID" value="NZ_CP183976.1"/>
</dbReference>
<keyword evidence="2 5" id="KW-0812">Transmembrane</keyword>
<evidence type="ECO:0000256" key="4">
    <source>
        <dbReference type="ARBA" id="ARBA00023136"/>
    </source>
</evidence>
<dbReference type="Proteomes" id="UP000256829">
    <property type="component" value="Unassembled WGS sequence"/>
</dbReference>
<evidence type="ECO:0000256" key="5">
    <source>
        <dbReference type="SAM" id="Phobius"/>
    </source>
</evidence>
<dbReference type="EMBL" id="QTJR01000004">
    <property type="protein sequence ID" value="RDY67704.1"/>
    <property type="molecule type" value="Genomic_DNA"/>
</dbReference>
<dbReference type="PANTHER" id="PTHR14948">
    <property type="entry name" value="NG5"/>
    <property type="match status" value="1"/>
</dbReference>
<keyword evidence="7" id="KW-1185">Reference proteome</keyword>
<accession>A0A3D8VE62</accession>
<dbReference type="Pfam" id="PF04505">
    <property type="entry name" value="CD225"/>
    <property type="match status" value="1"/>
</dbReference>
<dbReference type="PANTHER" id="PTHR14948:SF44">
    <property type="entry name" value="PROLINE-RICH TRANSMEMBRANE PROTEIN 1-LIKE"/>
    <property type="match status" value="1"/>
</dbReference>
<feature type="transmembrane region" description="Helical" evidence="5">
    <location>
        <begin position="77"/>
        <end position="98"/>
    </location>
</feature>
<reference evidence="6 7" key="1">
    <citation type="submission" date="2018-08" db="EMBL/GenBank/DDBJ databases">
        <title>Lysobacter soli KCTC 22011, whole genome shotgun sequence.</title>
        <authorList>
            <person name="Zhang X."/>
            <person name="Feng G."/>
            <person name="Zhu H."/>
        </authorList>
    </citation>
    <scope>NUCLEOTIDE SEQUENCE [LARGE SCALE GENOMIC DNA]</scope>
    <source>
        <strain evidence="6 7">KCTC 22011</strain>
    </source>
</reference>
<dbReference type="GO" id="GO:0016020">
    <property type="term" value="C:membrane"/>
    <property type="evidence" value="ECO:0007669"/>
    <property type="project" value="UniProtKB-SubCell"/>
</dbReference>
<keyword evidence="4 5" id="KW-0472">Membrane</keyword>
<sequence>MNVPPPIPPSSPPPSLASRIPNYMIWAILITIASVLFCCIVGTIPGIVAIVFAAQVNTKLAAGDEAGAWVASRRAKLWCWITTGLTILGLCWTIWFISAGGMAHYQQMMQELENVQRVQQ</sequence>
<evidence type="ECO:0000256" key="1">
    <source>
        <dbReference type="ARBA" id="ARBA00004370"/>
    </source>
</evidence>
<protein>
    <submittedName>
        <fullName evidence="6">CD225/dispanin family protein</fullName>
    </submittedName>
</protein>
<evidence type="ECO:0000313" key="7">
    <source>
        <dbReference type="Proteomes" id="UP000256829"/>
    </source>
</evidence>
<gene>
    <name evidence="6" type="ORF">DX912_07190</name>
</gene>
<organism evidence="6 7">
    <name type="scientific">Lysobacter soli</name>
    <dbReference type="NCBI Taxonomy" id="453783"/>
    <lineage>
        <taxon>Bacteria</taxon>
        <taxon>Pseudomonadati</taxon>
        <taxon>Pseudomonadota</taxon>
        <taxon>Gammaproteobacteria</taxon>
        <taxon>Lysobacterales</taxon>
        <taxon>Lysobacteraceae</taxon>
        <taxon>Lysobacter</taxon>
    </lineage>
</organism>
<comment type="subcellular location">
    <subcellularLocation>
        <location evidence="1">Membrane</location>
    </subcellularLocation>
</comment>
<comment type="caution">
    <text evidence="6">The sequence shown here is derived from an EMBL/GenBank/DDBJ whole genome shotgun (WGS) entry which is preliminary data.</text>
</comment>
<dbReference type="InterPro" id="IPR007593">
    <property type="entry name" value="CD225/Dispanin_fam"/>
</dbReference>